<dbReference type="SUPFAM" id="SSF81901">
    <property type="entry name" value="HCP-like"/>
    <property type="match status" value="1"/>
</dbReference>
<organism evidence="1 2">
    <name type="scientific">Pseudoalteromonas spongiae</name>
    <dbReference type="NCBI Taxonomy" id="298657"/>
    <lineage>
        <taxon>Bacteria</taxon>
        <taxon>Pseudomonadati</taxon>
        <taxon>Pseudomonadota</taxon>
        <taxon>Gammaproteobacteria</taxon>
        <taxon>Alteromonadales</taxon>
        <taxon>Pseudoalteromonadaceae</taxon>
        <taxon>Pseudoalteromonas</taxon>
    </lineage>
</organism>
<gene>
    <name evidence="1" type="ORF">WAE96_12930</name>
</gene>
<sequence length="180" mass="20405">MNRYLFASICLLILSGCKSNNSASIQTESQLSLELMEINGIQSYQKGDYENALRLLKKPAAWGYKGSQYTLAFMFLKGQHVPQSTLIGMGWLGVATEVETEEWSEQYRQFYAAAPVQMKSEIDSIVNEYIRRYGMKAQNITCKKGPTIHTRAVRHVCTKSDAISTVYDIDLKEEDVTIKQ</sequence>
<dbReference type="EMBL" id="JBAWKS010000001">
    <property type="protein sequence ID" value="MEI4550566.1"/>
    <property type="molecule type" value="Genomic_DNA"/>
</dbReference>
<proteinExistence type="predicted"/>
<evidence type="ECO:0000313" key="1">
    <source>
        <dbReference type="EMBL" id="MEI4550566.1"/>
    </source>
</evidence>
<dbReference type="Gene3D" id="1.25.40.10">
    <property type="entry name" value="Tetratricopeptide repeat domain"/>
    <property type="match status" value="1"/>
</dbReference>
<dbReference type="PROSITE" id="PS51257">
    <property type="entry name" value="PROKAR_LIPOPROTEIN"/>
    <property type="match status" value="1"/>
</dbReference>
<accession>A0ABU8EUM0</accession>
<evidence type="ECO:0000313" key="2">
    <source>
        <dbReference type="Proteomes" id="UP001382455"/>
    </source>
</evidence>
<dbReference type="RefSeq" id="WP_336435712.1">
    <property type="nucleotide sequence ID" value="NZ_JBAWKS010000001.1"/>
</dbReference>
<name>A0ABU8EUM0_9GAMM</name>
<comment type="caution">
    <text evidence="1">The sequence shown here is derived from an EMBL/GenBank/DDBJ whole genome shotgun (WGS) entry which is preliminary data.</text>
</comment>
<reference evidence="1 2" key="1">
    <citation type="submission" date="2023-12" db="EMBL/GenBank/DDBJ databases">
        <title>Friends and Foes: Symbiotic and Algicidal bacterial influence on Karenia brevis blooms.</title>
        <authorList>
            <person name="Fei C."/>
            <person name="Mohamed A.R."/>
            <person name="Booker A."/>
            <person name="Arshad M."/>
            <person name="Klass S."/>
            <person name="Ahn S."/>
            <person name="Gilbert P.M."/>
            <person name="Heil C.A."/>
            <person name="Martinez J.M."/>
            <person name="Amin S.A."/>
        </authorList>
    </citation>
    <scope>NUCLEOTIDE SEQUENCE [LARGE SCALE GENOMIC DNA]</scope>
    <source>
        <strain evidence="1 2">CE15</strain>
    </source>
</reference>
<keyword evidence="2" id="KW-1185">Reference proteome</keyword>
<protein>
    <submittedName>
        <fullName evidence="1">Sel1 repeat family protein</fullName>
    </submittedName>
</protein>
<dbReference type="Proteomes" id="UP001382455">
    <property type="component" value="Unassembled WGS sequence"/>
</dbReference>
<dbReference type="InterPro" id="IPR011990">
    <property type="entry name" value="TPR-like_helical_dom_sf"/>
</dbReference>